<evidence type="ECO:0000256" key="2">
    <source>
        <dbReference type="ARBA" id="ARBA00022679"/>
    </source>
</evidence>
<reference evidence="6" key="1">
    <citation type="submission" date="2023-07" db="EMBL/GenBank/DDBJ databases">
        <title>Sorghum-associated microbial communities from plants grown in Nebraska, USA.</title>
        <authorList>
            <person name="Schachtman D."/>
        </authorList>
    </citation>
    <scope>NUCLEOTIDE SEQUENCE</scope>
    <source>
        <strain evidence="6">DS2795</strain>
    </source>
</reference>
<keyword evidence="3 6" id="KW-0012">Acyltransferase</keyword>
<protein>
    <submittedName>
        <fullName evidence="6">1-acyl-sn-glycerol-3-phosphate acyltransferase</fullName>
        <ecNumber evidence="6">2.3.1.51</ecNumber>
    </submittedName>
</protein>
<dbReference type="InterPro" id="IPR002123">
    <property type="entry name" value="Plipid/glycerol_acylTrfase"/>
</dbReference>
<proteinExistence type="predicted"/>
<name>A0AAW8E7M2_9BURK</name>
<comment type="pathway">
    <text evidence="1">Lipid metabolism.</text>
</comment>
<dbReference type="PANTHER" id="PTHR10434:SF40">
    <property type="entry name" value="1-ACYL-SN-GLYCEROL-3-PHOSPHATE ACYLTRANSFERASE"/>
    <property type="match status" value="1"/>
</dbReference>
<dbReference type="EMBL" id="JAUSRR010000023">
    <property type="protein sequence ID" value="MDP9927802.1"/>
    <property type="molecule type" value="Genomic_DNA"/>
</dbReference>
<dbReference type="SMART" id="SM00563">
    <property type="entry name" value="PlsC"/>
    <property type="match status" value="1"/>
</dbReference>
<dbReference type="SUPFAM" id="SSF69593">
    <property type="entry name" value="Glycerol-3-phosphate (1)-acyltransferase"/>
    <property type="match status" value="1"/>
</dbReference>
<dbReference type="PANTHER" id="PTHR10434">
    <property type="entry name" value="1-ACYL-SN-GLYCEROL-3-PHOSPHATE ACYLTRANSFERASE"/>
    <property type="match status" value="1"/>
</dbReference>
<dbReference type="AlphaFoldDB" id="A0AAW8E7M2"/>
<dbReference type="EC" id="2.3.1.51" evidence="6"/>
<evidence type="ECO:0000256" key="3">
    <source>
        <dbReference type="ARBA" id="ARBA00023315"/>
    </source>
</evidence>
<gene>
    <name evidence="6" type="ORF">J2W25_006856</name>
</gene>
<feature type="domain" description="Phospholipid/glycerol acyltransferase" evidence="5">
    <location>
        <begin position="63"/>
        <end position="178"/>
    </location>
</feature>
<dbReference type="Pfam" id="PF01553">
    <property type="entry name" value="Acyltransferase"/>
    <property type="match status" value="1"/>
</dbReference>
<dbReference type="GO" id="GO:0003841">
    <property type="term" value="F:1-acylglycerol-3-phosphate O-acyltransferase activity"/>
    <property type="evidence" value="ECO:0007669"/>
    <property type="project" value="UniProtKB-EC"/>
</dbReference>
<sequence>MLVTVVPWGIIMCVSSLWKRGIPLYWMAEQWLSWAIGGARVLLGIKTRVTGMENLPTDQLAGAVLLVKHQSTLETFLMPTLMPHPLAFVFKKELIYVPFFGWAMARLDMIHIDRSQRAQAFNKVVNQGRKLLAQGIWIIMFPEGTRIPRGQKGTYKSGGTRLACETGVPVIPIAVTSAKVWPRKAFIKRPGVVDVSIGPAISSVGRKPDELMREVEAWIEAEMRRLDPEAYSDSPAQPQQTLPREAG</sequence>
<evidence type="ECO:0000256" key="1">
    <source>
        <dbReference type="ARBA" id="ARBA00005189"/>
    </source>
</evidence>
<evidence type="ECO:0000313" key="6">
    <source>
        <dbReference type="EMBL" id="MDP9927802.1"/>
    </source>
</evidence>
<dbReference type="GO" id="GO:0006654">
    <property type="term" value="P:phosphatidic acid biosynthetic process"/>
    <property type="evidence" value="ECO:0007669"/>
    <property type="project" value="TreeGrafter"/>
</dbReference>
<dbReference type="CDD" id="cd07989">
    <property type="entry name" value="LPLAT_AGPAT-like"/>
    <property type="match status" value="1"/>
</dbReference>
<feature type="region of interest" description="Disordered" evidence="4">
    <location>
        <begin position="226"/>
        <end position="247"/>
    </location>
</feature>
<accession>A0AAW8E7M2</accession>
<keyword evidence="2 6" id="KW-0808">Transferase</keyword>
<evidence type="ECO:0000259" key="5">
    <source>
        <dbReference type="SMART" id="SM00563"/>
    </source>
</evidence>
<evidence type="ECO:0000256" key="4">
    <source>
        <dbReference type="SAM" id="MobiDB-lite"/>
    </source>
</evidence>
<evidence type="ECO:0000313" key="7">
    <source>
        <dbReference type="Proteomes" id="UP001244295"/>
    </source>
</evidence>
<feature type="compositionally biased region" description="Polar residues" evidence="4">
    <location>
        <begin position="234"/>
        <end position="247"/>
    </location>
</feature>
<dbReference type="Proteomes" id="UP001244295">
    <property type="component" value="Unassembled WGS sequence"/>
</dbReference>
<organism evidence="6 7">
    <name type="scientific">Variovorax boronicumulans</name>
    <dbReference type="NCBI Taxonomy" id="436515"/>
    <lineage>
        <taxon>Bacteria</taxon>
        <taxon>Pseudomonadati</taxon>
        <taxon>Pseudomonadota</taxon>
        <taxon>Betaproteobacteria</taxon>
        <taxon>Burkholderiales</taxon>
        <taxon>Comamonadaceae</taxon>
        <taxon>Variovorax</taxon>
    </lineage>
</organism>
<comment type="caution">
    <text evidence="6">The sequence shown here is derived from an EMBL/GenBank/DDBJ whole genome shotgun (WGS) entry which is preliminary data.</text>
</comment>